<feature type="region of interest" description="Disordered" evidence="1">
    <location>
        <begin position="258"/>
        <end position="305"/>
    </location>
</feature>
<protein>
    <recommendedName>
        <fullName evidence="5">Lipoprotein</fullName>
    </recommendedName>
</protein>
<accession>A0A397PAR9</accession>
<dbReference type="Proteomes" id="UP000266568">
    <property type="component" value="Unassembled WGS sequence"/>
</dbReference>
<feature type="chain" id="PRO_5017221717" description="Lipoprotein" evidence="2">
    <location>
        <begin position="22"/>
        <end position="445"/>
    </location>
</feature>
<dbReference type="OrthoDB" id="9882041at2"/>
<proteinExistence type="predicted"/>
<dbReference type="AlphaFoldDB" id="A0A397PAR9"/>
<evidence type="ECO:0000313" key="3">
    <source>
        <dbReference type="EMBL" id="RIA46058.1"/>
    </source>
</evidence>
<gene>
    <name evidence="3" type="ORF">DFR49_0587</name>
</gene>
<keyword evidence="2" id="KW-0732">Signal</keyword>
<evidence type="ECO:0000256" key="2">
    <source>
        <dbReference type="SAM" id="SignalP"/>
    </source>
</evidence>
<dbReference type="PROSITE" id="PS51257">
    <property type="entry name" value="PROKAR_LIPOPROTEIN"/>
    <property type="match status" value="1"/>
</dbReference>
<name>A0A397PAR9_9SPHN</name>
<sequence length="445" mass="45837">MKKIAFGTAALGMMLSGCANGLPGLRPLTYQQPADTRLIVSYAPCPHLSKQGKNFAPIVAAVLLGAATKTLENFGTALQKGSEGGNLPASNASVNFELYSGDLPQCLIAIRGKFEATEKLKTKIAMPAVDPVTVNGTAVPSILVRDVNGSKVTGVLPDVYELAHYVEIAISPSHNQTALTFTPAYTWIAKSMDGGTSGSRGLSIAVKFSRPGGQDTGSAVLIEDRTIGKQQTYQPLSDGRFPHEASWFATIGTNSGTGGAVGRANTQADAAPAAQPGSGTGQATGQAPAVAPQAPTLAPPKPAAGAPMLNEPFPFTATVTVVESRPTKEFVAFVAGVFAAARPAIDARLKEEIDPATQLASQKTALDNEGAYGDALAKAKVALLNYCALDAASKISDRISQSGATRQLQAAANKAALTADYSPPFTTLAIVSDGVPKTVNPDTCQ</sequence>
<feature type="signal peptide" evidence="2">
    <location>
        <begin position="1"/>
        <end position="21"/>
    </location>
</feature>
<keyword evidence="4" id="KW-1185">Reference proteome</keyword>
<evidence type="ECO:0000256" key="1">
    <source>
        <dbReference type="SAM" id="MobiDB-lite"/>
    </source>
</evidence>
<comment type="caution">
    <text evidence="3">The sequence shown here is derived from an EMBL/GenBank/DDBJ whole genome shotgun (WGS) entry which is preliminary data.</text>
</comment>
<dbReference type="EMBL" id="QXDC01000002">
    <property type="protein sequence ID" value="RIA46058.1"/>
    <property type="molecule type" value="Genomic_DNA"/>
</dbReference>
<evidence type="ECO:0008006" key="5">
    <source>
        <dbReference type="Google" id="ProtNLM"/>
    </source>
</evidence>
<dbReference type="RefSeq" id="WP_004211462.1">
    <property type="nucleotide sequence ID" value="NZ_QXDC01000002.1"/>
</dbReference>
<organism evidence="3 4">
    <name type="scientific">Hephaestia caeni</name>
    <dbReference type="NCBI Taxonomy" id="645617"/>
    <lineage>
        <taxon>Bacteria</taxon>
        <taxon>Pseudomonadati</taxon>
        <taxon>Pseudomonadota</taxon>
        <taxon>Alphaproteobacteria</taxon>
        <taxon>Sphingomonadales</taxon>
        <taxon>Sphingomonadaceae</taxon>
        <taxon>Hephaestia</taxon>
    </lineage>
</organism>
<reference evidence="3 4" key="1">
    <citation type="submission" date="2018-08" db="EMBL/GenBank/DDBJ databases">
        <title>Genomic Encyclopedia of Type Strains, Phase IV (KMG-IV): sequencing the most valuable type-strain genomes for metagenomic binning, comparative biology and taxonomic classification.</title>
        <authorList>
            <person name="Goeker M."/>
        </authorList>
    </citation>
    <scope>NUCLEOTIDE SEQUENCE [LARGE SCALE GENOMIC DNA]</scope>
    <source>
        <strain evidence="3 4">DSM 25527</strain>
    </source>
</reference>
<evidence type="ECO:0000313" key="4">
    <source>
        <dbReference type="Proteomes" id="UP000266568"/>
    </source>
</evidence>
<feature type="compositionally biased region" description="Low complexity" evidence="1">
    <location>
        <begin position="267"/>
        <end position="276"/>
    </location>
</feature>